<dbReference type="PANTHER" id="PTHR31988:SF19">
    <property type="entry name" value="9-O-ACETYL-N-ACETYLNEURAMINIC ACID DEACETYLASE-RELATED"/>
    <property type="match status" value="1"/>
</dbReference>
<reference evidence="5" key="1">
    <citation type="journal article" date="2017" name="Plant J.">
        <title>The pomegranate (Punica granatum L.) genome and the genomics of punicalagin biosynthesis.</title>
        <authorList>
            <person name="Qin G."/>
            <person name="Xu C."/>
            <person name="Ming R."/>
            <person name="Tang H."/>
            <person name="Guyot R."/>
            <person name="Kramer E.M."/>
            <person name="Hu Y."/>
            <person name="Yi X."/>
            <person name="Qi Y."/>
            <person name="Xu X."/>
            <person name="Gao Z."/>
            <person name="Pan H."/>
            <person name="Jian J."/>
            <person name="Tian Y."/>
            <person name="Yue Z."/>
            <person name="Xu Y."/>
        </authorList>
    </citation>
    <scope>NUCLEOTIDE SEQUENCE [LARGE SCALE GENOMIC DNA]</scope>
    <source>
        <strain evidence="5">cv. Dabenzi</strain>
    </source>
</reference>
<accession>A0A218W163</accession>
<dbReference type="AlphaFoldDB" id="A0A218W163"/>
<dbReference type="GeneID" id="116200155"/>
<evidence type="ECO:0000313" key="3">
    <source>
        <dbReference type="EMBL" id="OWM66011.1"/>
    </source>
</evidence>
<evidence type="ECO:0000256" key="1">
    <source>
        <dbReference type="ARBA" id="ARBA00022801"/>
    </source>
</evidence>
<dbReference type="PANTHER" id="PTHR31988">
    <property type="entry name" value="ESTERASE, PUTATIVE (DUF303)-RELATED"/>
    <property type="match status" value="1"/>
</dbReference>
<name>A0A218W163_PUNGR</name>
<protein>
    <recommendedName>
        <fullName evidence="2">Sialate O-acetylesterase domain-containing protein</fullName>
    </recommendedName>
</protein>
<evidence type="ECO:0000313" key="6">
    <source>
        <dbReference type="Proteomes" id="UP000233551"/>
    </source>
</evidence>
<dbReference type="SUPFAM" id="SSF52266">
    <property type="entry name" value="SGNH hydrolase"/>
    <property type="match status" value="1"/>
</dbReference>
<dbReference type="Proteomes" id="UP000197138">
    <property type="component" value="Unassembled WGS sequence"/>
</dbReference>
<evidence type="ECO:0000313" key="4">
    <source>
        <dbReference type="EMBL" id="PKI66682.1"/>
    </source>
</evidence>
<evidence type="ECO:0000259" key="2">
    <source>
        <dbReference type="Pfam" id="PF03629"/>
    </source>
</evidence>
<keyword evidence="6" id="KW-1185">Reference proteome</keyword>
<dbReference type="GO" id="GO:0016787">
    <property type="term" value="F:hydrolase activity"/>
    <property type="evidence" value="ECO:0007669"/>
    <property type="project" value="UniProtKB-KW"/>
</dbReference>
<gene>
    <name evidence="3" type="ORF">CDL15_Pgr015437</name>
    <name evidence="4" type="ORF">CRG98_012877</name>
</gene>
<keyword evidence="1" id="KW-0378">Hydrolase</keyword>
<proteinExistence type="predicted"/>
<dbReference type="EMBL" id="MTKT01005556">
    <property type="protein sequence ID" value="OWM66011.1"/>
    <property type="molecule type" value="Genomic_DNA"/>
</dbReference>
<comment type="caution">
    <text evidence="3">The sequence shown here is derived from an EMBL/GenBank/DDBJ whole genome shotgun (WGS) entry which is preliminary data.</text>
</comment>
<dbReference type="EMBL" id="PGOL01000658">
    <property type="protein sequence ID" value="PKI66682.1"/>
    <property type="molecule type" value="Genomic_DNA"/>
</dbReference>
<dbReference type="InterPro" id="IPR005181">
    <property type="entry name" value="SASA"/>
</dbReference>
<dbReference type="Gene3D" id="3.40.50.1110">
    <property type="entry name" value="SGNH hydrolase"/>
    <property type="match status" value="1"/>
</dbReference>
<evidence type="ECO:0000313" key="5">
    <source>
        <dbReference type="Proteomes" id="UP000197138"/>
    </source>
</evidence>
<dbReference type="InterPro" id="IPR052940">
    <property type="entry name" value="Carb_Esterase_6"/>
</dbReference>
<reference evidence="4 6" key="3">
    <citation type="submission" date="2017-11" db="EMBL/GenBank/DDBJ databases">
        <title>De-novo sequencing of pomegranate (Punica granatum L.) genome.</title>
        <authorList>
            <person name="Akparov Z."/>
            <person name="Amiraslanov A."/>
            <person name="Hajiyeva S."/>
            <person name="Abbasov M."/>
            <person name="Kaur K."/>
            <person name="Hamwieh A."/>
            <person name="Solovyev V."/>
            <person name="Salamov A."/>
            <person name="Braich B."/>
            <person name="Kosarev P."/>
            <person name="Mahmoud A."/>
            <person name="Hajiyev E."/>
            <person name="Babayeva S."/>
            <person name="Izzatullayeva V."/>
            <person name="Mammadov A."/>
            <person name="Mammadov A."/>
            <person name="Sharifova S."/>
            <person name="Ojaghi J."/>
            <person name="Eynullazada K."/>
            <person name="Bayramov B."/>
            <person name="Abdulazimova A."/>
            <person name="Shahmuradov I."/>
        </authorList>
    </citation>
    <scope>NUCLEOTIDE SEQUENCE [LARGE SCALE GENOMIC DNA]</scope>
    <source>
        <strain evidence="4">AG2017</strain>
        <strain evidence="6">cv. AG2017</strain>
        <tissue evidence="4">Leaf</tissue>
    </source>
</reference>
<sequence length="264" mass="28581">MEIAGSTPKPETPDRDPLCPKHIFILSGQSNMAGRGGVTHHRRWDGVVPPQCRPSPDISRLSAALRWEPAREPLHQDIDAKKVCGIGPGMAFANAVVRRGGAGSESVGLVPCAVGGTAIKEWARREHLYENMVKRARESVKGRAGAGAGVGGEIKALLWFQGESDTSTKHDADAYQANMERLIHNVREDLGLPSLPVIQVAIASGDAKYIEKVREAQLRINLPNVICVDAKGLPLKEDHLHLTTEAQVRLGLMLADAYLKNFVA</sequence>
<dbReference type="Pfam" id="PF03629">
    <property type="entry name" value="SASA"/>
    <property type="match status" value="1"/>
</dbReference>
<dbReference type="InterPro" id="IPR036514">
    <property type="entry name" value="SGNH_hydro_sf"/>
</dbReference>
<organism evidence="3 5">
    <name type="scientific">Punica granatum</name>
    <name type="common">Pomegranate</name>
    <dbReference type="NCBI Taxonomy" id="22663"/>
    <lineage>
        <taxon>Eukaryota</taxon>
        <taxon>Viridiplantae</taxon>
        <taxon>Streptophyta</taxon>
        <taxon>Embryophyta</taxon>
        <taxon>Tracheophyta</taxon>
        <taxon>Spermatophyta</taxon>
        <taxon>Magnoliopsida</taxon>
        <taxon>eudicotyledons</taxon>
        <taxon>Gunneridae</taxon>
        <taxon>Pentapetalae</taxon>
        <taxon>rosids</taxon>
        <taxon>malvids</taxon>
        <taxon>Myrtales</taxon>
        <taxon>Lythraceae</taxon>
        <taxon>Punica</taxon>
    </lineage>
</organism>
<reference evidence="3" key="2">
    <citation type="submission" date="2017-06" db="EMBL/GenBank/DDBJ databases">
        <title>The pomegranate genome and the genomics of punicalagin biosynthesis.</title>
        <authorList>
            <person name="Xu C."/>
        </authorList>
    </citation>
    <scope>NUCLEOTIDE SEQUENCE [LARGE SCALE GENOMIC DNA]</scope>
    <source>
        <tissue evidence="3">Fresh leaf</tissue>
    </source>
</reference>
<dbReference type="OrthoDB" id="42638at2759"/>
<feature type="domain" description="Sialate O-acetylesterase" evidence="2">
    <location>
        <begin position="21"/>
        <end position="260"/>
    </location>
</feature>
<dbReference type="Proteomes" id="UP000233551">
    <property type="component" value="Unassembled WGS sequence"/>
</dbReference>